<dbReference type="EMBL" id="FN653259">
    <property type="protein sequence ID" value="CBY14168.1"/>
    <property type="molecule type" value="Genomic_DNA"/>
</dbReference>
<gene>
    <name evidence="1" type="ORF">GSOID_T00007152001</name>
</gene>
<evidence type="ECO:0000313" key="2">
    <source>
        <dbReference type="Proteomes" id="UP000001307"/>
    </source>
</evidence>
<proteinExistence type="predicted"/>
<accession>E4XWX4</accession>
<dbReference type="InParanoid" id="E4XWX4"/>
<reference evidence="1" key="1">
    <citation type="journal article" date="2010" name="Science">
        <title>Plasticity of animal genome architecture unmasked by rapid evolution of a pelagic tunicate.</title>
        <authorList>
            <person name="Denoeud F."/>
            <person name="Henriet S."/>
            <person name="Mungpakdee S."/>
            <person name="Aury J.M."/>
            <person name="Da Silva C."/>
            <person name="Brinkmann H."/>
            <person name="Mikhaleva J."/>
            <person name="Olsen L.C."/>
            <person name="Jubin C."/>
            <person name="Canestro C."/>
            <person name="Bouquet J.M."/>
            <person name="Danks G."/>
            <person name="Poulain J."/>
            <person name="Campsteijn C."/>
            <person name="Adamski M."/>
            <person name="Cross I."/>
            <person name="Yadetie F."/>
            <person name="Muffato M."/>
            <person name="Louis A."/>
            <person name="Butcher S."/>
            <person name="Tsagkogeorga G."/>
            <person name="Konrad A."/>
            <person name="Singh S."/>
            <person name="Jensen M.F."/>
            <person name="Cong E.H."/>
            <person name="Eikeseth-Otteraa H."/>
            <person name="Noel B."/>
            <person name="Anthouard V."/>
            <person name="Porcel B.M."/>
            <person name="Kachouri-Lafond R."/>
            <person name="Nishino A."/>
            <person name="Ugolini M."/>
            <person name="Chourrout P."/>
            <person name="Nishida H."/>
            <person name="Aasland R."/>
            <person name="Huzurbazar S."/>
            <person name="Westhof E."/>
            <person name="Delsuc F."/>
            <person name="Lehrach H."/>
            <person name="Reinhardt R."/>
            <person name="Weissenbach J."/>
            <person name="Roy S.W."/>
            <person name="Artiguenave F."/>
            <person name="Postlethwait J.H."/>
            <person name="Manak J.R."/>
            <person name="Thompson E.M."/>
            <person name="Jaillon O."/>
            <person name="Du Pasquier L."/>
            <person name="Boudinot P."/>
            <person name="Liberles D.A."/>
            <person name="Volff J.N."/>
            <person name="Philippe H."/>
            <person name="Lenhard B."/>
            <person name="Roest Crollius H."/>
            <person name="Wincker P."/>
            <person name="Chourrout D."/>
        </authorList>
    </citation>
    <scope>NUCLEOTIDE SEQUENCE [LARGE SCALE GENOMIC DNA]</scope>
</reference>
<name>E4XWX4_OIKDI</name>
<keyword evidence="2" id="KW-1185">Reference proteome</keyword>
<organism evidence="1">
    <name type="scientific">Oikopleura dioica</name>
    <name type="common">Tunicate</name>
    <dbReference type="NCBI Taxonomy" id="34765"/>
    <lineage>
        <taxon>Eukaryota</taxon>
        <taxon>Metazoa</taxon>
        <taxon>Chordata</taxon>
        <taxon>Tunicata</taxon>
        <taxon>Appendicularia</taxon>
        <taxon>Copelata</taxon>
        <taxon>Oikopleuridae</taxon>
        <taxon>Oikopleura</taxon>
    </lineage>
</organism>
<dbReference type="Proteomes" id="UP000001307">
    <property type="component" value="Unassembled WGS sequence"/>
</dbReference>
<dbReference type="AlphaFoldDB" id="E4XWX4"/>
<evidence type="ECO:0000313" key="1">
    <source>
        <dbReference type="EMBL" id="CBY14168.1"/>
    </source>
</evidence>
<dbReference type="OrthoDB" id="10505930at2759"/>
<sequence>MEFTETYEILVKIPKDSGSLSERFLFYVTAGIFHDSLSFYLQYGRKSQQFLMHVRACSSRASPNLQLCLQCTHARSKGTMCKAVTKIIVLDPKMIKSEKRLEAKRERTIFKLDHEFPDIKDLSKYGTVTTHPSNT</sequence>
<protein>
    <submittedName>
        <fullName evidence="1">Uncharacterized protein</fullName>
    </submittedName>
</protein>